<proteinExistence type="predicted"/>
<dbReference type="Gene3D" id="3.30.390.10">
    <property type="entry name" value="Enolase-like, N-terminal domain"/>
    <property type="match status" value="1"/>
</dbReference>
<feature type="domain" description="Mandelate racemase/muconate lactonizing enzyme N-terminal" evidence="1">
    <location>
        <begin position="17"/>
        <end position="63"/>
    </location>
</feature>
<accession>A0A383DI60</accession>
<evidence type="ECO:0000313" key="2">
    <source>
        <dbReference type="EMBL" id="SVE44010.1"/>
    </source>
</evidence>
<name>A0A383DI60_9ZZZZ</name>
<dbReference type="Pfam" id="PF02746">
    <property type="entry name" value="MR_MLE_N"/>
    <property type="match status" value="1"/>
</dbReference>
<reference evidence="2" key="1">
    <citation type="submission" date="2018-05" db="EMBL/GenBank/DDBJ databases">
        <authorList>
            <person name="Lanie J.A."/>
            <person name="Ng W.-L."/>
            <person name="Kazmierczak K.M."/>
            <person name="Andrzejewski T.M."/>
            <person name="Davidsen T.M."/>
            <person name="Wayne K.J."/>
            <person name="Tettelin H."/>
            <person name="Glass J.I."/>
            <person name="Rusch D."/>
            <person name="Podicherti R."/>
            <person name="Tsui H.-C.T."/>
            <person name="Winkler M.E."/>
        </authorList>
    </citation>
    <scope>NUCLEOTIDE SEQUENCE</scope>
</reference>
<feature type="non-terminal residue" evidence="2">
    <location>
        <position position="70"/>
    </location>
</feature>
<dbReference type="EMBL" id="UINC01217420">
    <property type="protein sequence ID" value="SVE44010.1"/>
    <property type="molecule type" value="Genomic_DNA"/>
</dbReference>
<dbReference type="InterPro" id="IPR013341">
    <property type="entry name" value="Mandelate_racemase_N_dom"/>
</dbReference>
<protein>
    <recommendedName>
        <fullName evidence="1">Mandelate racemase/muconate lactonizing enzyme N-terminal domain-containing protein</fullName>
    </recommendedName>
</protein>
<gene>
    <name evidence="2" type="ORF">METZ01_LOCUS496864</name>
</gene>
<dbReference type="SUPFAM" id="SSF54826">
    <property type="entry name" value="Enolase N-terminal domain-like"/>
    <property type="match status" value="1"/>
</dbReference>
<evidence type="ECO:0000259" key="1">
    <source>
        <dbReference type="Pfam" id="PF02746"/>
    </source>
</evidence>
<dbReference type="InterPro" id="IPR029017">
    <property type="entry name" value="Enolase-like_N"/>
</dbReference>
<dbReference type="AlphaFoldDB" id="A0A383DI60"/>
<organism evidence="2">
    <name type="scientific">marine metagenome</name>
    <dbReference type="NCBI Taxonomy" id="408172"/>
    <lineage>
        <taxon>unclassified sequences</taxon>
        <taxon>metagenomes</taxon>
        <taxon>ecological metagenomes</taxon>
    </lineage>
</organism>
<sequence length="70" mass="7933">MKVTDIETFVVDAGWRPWLFVKVTTDEGITGWGECSDGRSPNGVCGTIQDLKAHVVGKDPRPYEMRFWDM</sequence>